<dbReference type="RefSeq" id="WP_068811572.1">
    <property type="nucleotide sequence ID" value="NZ_BMIY01000002.1"/>
</dbReference>
<dbReference type="Pfam" id="PF11067">
    <property type="entry name" value="DUF2868"/>
    <property type="match status" value="1"/>
</dbReference>
<keyword evidence="1" id="KW-0812">Transmembrane</keyword>
<dbReference type="InterPro" id="IPR021296">
    <property type="entry name" value="DUF2868"/>
</dbReference>
<feature type="transmembrane region" description="Helical" evidence="1">
    <location>
        <begin position="109"/>
        <end position="131"/>
    </location>
</feature>
<keyword evidence="1" id="KW-1133">Transmembrane helix</keyword>
<feature type="transmembrane region" description="Helical" evidence="1">
    <location>
        <begin position="255"/>
        <end position="282"/>
    </location>
</feature>
<proteinExistence type="predicted"/>
<accession>A0A917GLG7</accession>
<gene>
    <name evidence="2" type="ORF">GCM10011403_05070</name>
</gene>
<feature type="transmembrane region" description="Helical" evidence="1">
    <location>
        <begin position="76"/>
        <end position="97"/>
    </location>
</feature>
<reference evidence="2" key="2">
    <citation type="submission" date="2020-09" db="EMBL/GenBank/DDBJ databases">
        <authorList>
            <person name="Sun Q."/>
            <person name="Zhou Y."/>
        </authorList>
    </citation>
    <scope>NUCLEOTIDE SEQUENCE</scope>
    <source>
        <strain evidence="2">CGMCC 1.15425</strain>
    </source>
</reference>
<comment type="caution">
    <text evidence="2">The sequence shown here is derived from an EMBL/GenBank/DDBJ whole genome shotgun (WGS) entry which is preliminary data.</text>
</comment>
<reference evidence="2" key="1">
    <citation type="journal article" date="2014" name="Int. J. Syst. Evol. Microbiol.">
        <title>Complete genome sequence of Corynebacterium casei LMG S-19264T (=DSM 44701T), isolated from a smear-ripened cheese.</title>
        <authorList>
            <consortium name="US DOE Joint Genome Institute (JGI-PGF)"/>
            <person name="Walter F."/>
            <person name="Albersmeier A."/>
            <person name="Kalinowski J."/>
            <person name="Ruckert C."/>
        </authorList>
    </citation>
    <scope>NUCLEOTIDE SEQUENCE</scope>
    <source>
        <strain evidence="2">CGMCC 1.15425</strain>
    </source>
</reference>
<evidence type="ECO:0000256" key="1">
    <source>
        <dbReference type="SAM" id="Phobius"/>
    </source>
</evidence>
<dbReference type="Proteomes" id="UP000627715">
    <property type="component" value="Unassembled WGS sequence"/>
</dbReference>
<keyword evidence="3" id="KW-1185">Reference proteome</keyword>
<sequence>MGSETKRSGFAGLWLAETLRVINSVNADWLNHKAVSQVRAATPDNAPQTLAVNWSLSVAERDGLVQDQLRWQRRAVLFLMIGMLLSLLAGFTGAITMLDSQQGVVNIPWSLSAILGIHFLMLLIWIISLFIRSDGAWSGRLLLSLLARLRGHHGAELAQGFVTLSQRNKLMPWWLGSVSQLVWLAGLLGSVLALLTAFSFQYYSFSWETTLLPGSVLQWLQESLSWLPRILGVSSDTLTLADNGTGLADEERRAWASWMIVVVIMYGLLPRLLAFVICLLALTLRARFAKLDLSHPYWQRVLGICLPTATGGRITDPAPDALVSARFAQPEGVFDGPDAAIRFELDASQTSEELRLSAGQIREVDTRVEREEELHWLKATRPKKLLILCESGNSPDRGTLRWLTRAGACAGKLGIFLMPPQTGQQDRQVIWRQLLTEAELPEERVMTDWHQVRQWLQPEAGSSSWQEESQGNV</sequence>
<organism evidence="2 3">
    <name type="scientific">Pseudohongiella nitratireducens</name>
    <dbReference type="NCBI Taxonomy" id="1768907"/>
    <lineage>
        <taxon>Bacteria</taxon>
        <taxon>Pseudomonadati</taxon>
        <taxon>Pseudomonadota</taxon>
        <taxon>Gammaproteobacteria</taxon>
        <taxon>Pseudomonadales</taxon>
        <taxon>Pseudohongiellaceae</taxon>
        <taxon>Pseudohongiella</taxon>
    </lineage>
</organism>
<feature type="transmembrane region" description="Helical" evidence="1">
    <location>
        <begin position="181"/>
        <end position="203"/>
    </location>
</feature>
<evidence type="ECO:0000313" key="2">
    <source>
        <dbReference type="EMBL" id="GGG50934.1"/>
    </source>
</evidence>
<dbReference type="AlphaFoldDB" id="A0A917GLG7"/>
<dbReference type="OrthoDB" id="6210861at2"/>
<dbReference type="EMBL" id="BMIY01000002">
    <property type="protein sequence ID" value="GGG50934.1"/>
    <property type="molecule type" value="Genomic_DNA"/>
</dbReference>
<evidence type="ECO:0000313" key="3">
    <source>
        <dbReference type="Proteomes" id="UP000627715"/>
    </source>
</evidence>
<protein>
    <submittedName>
        <fullName evidence="2">Membrane protein</fullName>
    </submittedName>
</protein>
<keyword evidence="1" id="KW-0472">Membrane</keyword>
<name>A0A917GLG7_9GAMM</name>